<evidence type="ECO:0000313" key="2">
    <source>
        <dbReference type="EMBL" id="KAK7015240.1"/>
    </source>
</evidence>
<reference evidence="2 3" key="1">
    <citation type="journal article" date="2024" name="J Genomics">
        <title>Draft genome sequencing and assembly of Favolaschia claudopus CIRM-BRFM 2984 isolated from oak limbs.</title>
        <authorList>
            <person name="Navarro D."/>
            <person name="Drula E."/>
            <person name="Chaduli D."/>
            <person name="Cazenave R."/>
            <person name="Ahrendt S."/>
            <person name="Wang J."/>
            <person name="Lipzen A."/>
            <person name="Daum C."/>
            <person name="Barry K."/>
            <person name="Grigoriev I.V."/>
            <person name="Favel A."/>
            <person name="Rosso M.N."/>
            <person name="Martin F."/>
        </authorList>
    </citation>
    <scope>NUCLEOTIDE SEQUENCE [LARGE SCALE GENOMIC DNA]</scope>
    <source>
        <strain evidence="2 3">CIRM-BRFM 2984</strain>
    </source>
</reference>
<sequence>MSPVTSAHSESLLPGACPPIPHPPSIPPPRPTPLPTNENSRRKLYHLSTDLLPDMRDLIVLEERGAPADTFTFTFIPASVSTTIVRFHVHPAVPSLDEIGRRCIPF</sequence>
<evidence type="ECO:0000256" key="1">
    <source>
        <dbReference type="SAM" id="MobiDB-lite"/>
    </source>
</evidence>
<name>A0AAW0APD8_9AGAR</name>
<protein>
    <submittedName>
        <fullName evidence="2">Uncharacterized protein</fullName>
    </submittedName>
</protein>
<evidence type="ECO:0000313" key="3">
    <source>
        <dbReference type="Proteomes" id="UP001362999"/>
    </source>
</evidence>
<feature type="region of interest" description="Disordered" evidence="1">
    <location>
        <begin position="1"/>
        <end position="40"/>
    </location>
</feature>
<dbReference type="Proteomes" id="UP001362999">
    <property type="component" value="Unassembled WGS sequence"/>
</dbReference>
<organism evidence="2 3">
    <name type="scientific">Favolaschia claudopus</name>
    <dbReference type="NCBI Taxonomy" id="2862362"/>
    <lineage>
        <taxon>Eukaryota</taxon>
        <taxon>Fungi</taxon>
        <taxon>Dikarya</taxon>
        <taxon>Basidiomycota</taxon>
        <taxon>Agaricomycotina</taxon>
        <taxon>Agaricomycetes</taxon>
        <taxon>Agaricomycetidae</taxon>
        <taxon>Agaricales</taxon>
        <taxon>Marasmiineae</taxon>
        <taxon>Mycenaceae</taxon>
        <taxon>Favolaschia</taxon>
    </lineage>
</organism>
<dbReference type="AlphaFoldDB" id="A0AAW0APD8"/>
<accession>A0AAW0APD8</accession>
<proteinExistence type="predicted"/>
<keyword evidence="3" id="KW-1185">Reference proteome</keyword>
<comment type="caution">
    <text evidence="2">The sequence shown here is derived from an EMBL/GenBank/DDBJ whole genome shotgun (WGS) entry which is preliminary data.</text>
</comment>
<dbReference type="EMBL" id="JAWWNJ010000054">
    <property type="protein sequence ID" value="KAK7015240.1"/>
    <property type="molecule type" value="Genomic_DNA"/>
</dbReference>
<gene>
    <name evidence="2" type="ORF">R3P38DRAFT_3204427</name>
</gene>
<feature type="compositionally biased region" description="Pro residues" evidence="1">
    <location>
        <begin position="16"/>
        <end position="34"/>
    </location>
</feature>